<feature type="region of interest" description="Disordered" evidence="16">
    <location>
        <begin position="168"/>
        <end position="196"/>
    </location>
</feature>
<dbReference type="SUPFAM" id="SSF53300">
    <property type="entry name" value="vWA-like"/>
    <property type="match status" value="1"/>
</dbReference>
<comment type="similarity">
    <text evidence="3">Belongs to the BABAM1 family.</text>
</comment>
<proteinExistence type="inferred from homology"/>
<gene>
    <name evidence="17" type="ORF">CSSPJE1EN2_LOCUS13099</name>
</gene>
<evidence type="ECO:0000256" key="4">
    <source>
        <dbReference type="ARBA" id="ARBA00019437"/>
    </source>
</evidence>
<dbReference type="CDD" id="cd21502">
    <property type="entry name" value="vWA_BABAM1"/>
    <property type="match status" value="1"/>
</dbReference>
<evidence type="ECO:0000256" key="2">
    <source>
        <dbReference type="ARBA" id="ARBA00004496"/>
    </source>
</evidence>
<evidence type="ECO:0000256" key="10">
    <source>
        <dbReference type="ARBA" id="ARBA00022853"/>
    </source>
</evidence>
<evidence type="ECO:0000256" key="12">
    <source>
        <dbReference type="ARBA" id="ARBA00023242"/>
    </source>
</evidence>
<dbReference type="Proteomes" id="UP001497522">
    <property type="component" value="Chromosome 2"/>
</dbReference>
<reference evidence="17 18" key="1">
    <citation type="submission" date="2024-03" db="EMBL/GenBank/DDBJ databases">
        <authorList>
            <consortium name="ELIXIR-Norway"/>
            <consortium name="Elixir Norway"/>
        </authorList>
    </citation>
    <scope>NUCLEOTIDE SEQUENCE [LARGE SCALE GENOMIC DNA]</scope>
</reference>
<dbReference type="InterPro" id="IPR026126">
    <property type="entry name" value="BABAM1"/>
</dbReference>
<keyword evidence="11" id="KW-0234">DNA repair</keyword>
<keyword evidence="18" id="KW-1185">Reference proteome</keyword>
<evidence type="ECO:0000256" key="11">
    <source>
        <dbReference type="ARBA" id="ARBA00023204"/>
    </source>
</evidence>
<keyword evidence="10" id="KW-0156">Chromatin regulator</keyword>
<evidence type="ECO:0000313" key="17">
    <source>
        <dbReference type="EMBL" id="CAK9870431.1"/>
    </source>
</evidence>
<sequence length="196" mass="21653">MMMMMMQGGMEHVELQPLQEPVLRYEMGGVKGLSRLDAVKQALVLFVHSKLLMHPQHRFSVATLSNNAVWHQQEFTNDMEVIGQAVRSLASGGAFTCCDLSELFQIAAAEAHSSHSLDRTLRVVLIYCSSSGSARVLFRHMCVLLLHPQQRCPQDEFDAPKDLAKMVASVPRTSSSGGLPQLRKEGNDDGSGPRTF</sequence>
<keyword evidence="12" id="KW-0539">Nucleus</keyword>
<evidence type="ECO:0000256" key="5">
    <source>
        <dbReference type="ARBA" id="ARBA00022490"/>
    </source>
</evidence>
<evidence type="ECO:0000256" key="9">
    <source>
        <dbReference type="ARBA" id="ARBA00022786"/>
    </source>
</evidence>
<comment type="subcellular location">
    <subcellularLocation>
        <location evidence="2">Cytoplasm</location>
    </subcellularLocation>
    <subcellularLocation>
        <location evidence="1">Nucleus</location>
    </subcellularLocation>
</comment>
<name>A0ABP1B5U8_9BRYO</name>
<dbReference type="Gene3D" id="3.40.50.410">
    <property type="entry name" value="von Willebrand factor, type A domain"/>
    <property type="match status" value="1"/>
</dbReference>
<evidence type="ECO:0000256" key="6">
    <source>
        <dbReference type="ARBA" id="ARBA00022618"/>
    </source>
</evidence>
<evidence type="ECO:0000256" key="8">
    <source>
        <dbReference type="ARBA" id="ARBA00022776"/>
    </source>
</evidence>
<protein>
    <recommendedName>
        <fullName evidence="4">BRISC and BRCA1-A complex member 1</fullName>
    </recommendedName>
    <alternativeName>
        <fullName evidence="14">Mediator of RAP80 interactions and targeting subunit of 40 kDa</fullName>
    </alternativeName>
    <alternativeName>
        <fullName evidence="15">New component of the BRCA1-A complex</fullName>
    </alternativeName>
</protein>
<evidence type="ECO:0000256" key="7">
    <source>
        <dbReference type="ARBA" id="ARBA00022763"/>
    </source>
</evidence>
<keyword evidence="7" id="KW-0227">DNA damage</keyword>
<keyword evidence="8" id="KW-0498">Mitosis</keyword>
<accession>A0ABP1B5U8</accession>
<keyword evidence="5" id="KW-0963">Cytoplasm</keyword>
<dbReference type="EMBL" id="OZ023703">
    <property type="protein sequence ID" value="CAK9870431.1"/>
    <property type="molecule type" value="Genomic_DNA"/>
</dbReference>
<keyword evidence="6" id="KW-0132">Cell division</keyword>
<evidence type="ECO:0000313" key="18">
    <source>
        <dbReference type="Proteomes" id="UP001497522"/>
    </source>
</evidence>
<evidence type="ECO:0000256" key="15">
    <source>
        <dbReference type="ARBA" id="ARBA00031038"/>
    </source>
</evidence>
<evidence type="ECO:0000256" key="16">
    <source>
        <dbReference type="SAM" id="MobiDB-lite"/>
    </source>
</evidence>
<keyword evidence="9" id="KW-0833">Ubl conjugation pathway</keyword>
<evidence type="ECO:0000256" key="13">
    <source>
        <dbReference type="ARBA" id="ARBA00023306"/>
    </source>
</evidence>
<keyword evidence="13" id="KW-0131">Cell cycle</keyword>
<organism evidence="17 18">
    <name type="scientific">Sphagnum jensenii</name>
    <dbReference type="NCBI Taxonomy" id="128206"/>
    <lineage>
        <taxon>Eukaryota</taxon>
        <taxon>Viridiplantae</taxon>
        <taxon>Streptophyta</taxon>
        <taxon>Embryophyta</taxon>
        <taxon>Bryophyta</taxon>
        <taxon>Sphagnophytina</taxon>
        <taxon>Sphagnopsida</taxon>
        <taxon>Sphagnales</taxon>
        <taxon>Sphagnaceae</taxon>
        <taxon>Sphagnum</taxon>
    </lineage>
</organism>
<dbReference type="PANTHER" id="PTHR15660">
    <property type="entry name" value="BRISC AND BRCA1-A COMPLEX MEMBER 1"/>
    <property type="match status" value="1"/>
</dbReference>
<evidence type="ECO:0000256" key="3">
    <source>
        <dbReference type="ARBA" id="ARBA00010809"/>
    </source>
</evidence>
<evidence type="ECO:0000256" key="14">
    <source>
        <dbReference type="ARBA" id="ARBA00030984"/>
    </source>
</evidence>
<dbReference type="InterPro" id="IPR036465">
    <property type="entry name" value="vWFA_dom_sf"/>
</dbReference>
<evidence type="ECO:0000256" key="1">
    <source>
        <dbReference type="ARBA" id="ARBA00004123"/>
    </source>
</evidence>
<dbReference type="PANTHER" id="PTHR15660:SF1">
    <property type="entry name" value="BRISC AND BRCA1-A COMPLEX MEMBER 1"/>
    <property type="match status" value="1"/>
</dbReference>